<name>A0A4P8IEP8_9FIRM</name>
<keyword evidence="12" id="KW-1185">Reference proteome</keyword>
<dbReference type="GO" id="GO:0004747">
    <property type="term" value="F:ribokinase activity"/>
    <property type="evidence" value="ECO:0007669"/>
    <property type="project" value="UniProtKB-UniRule"/>
</dbReference>
<evidence type="ECO:0000256" key="3">
    <source>
        <dbReference type="ARBA" id="ARBA00022741"/>
    </source>
</evidence>
<dbReference type="GO" id="GO:0046872">
    <property type="term" value="F:metal ion binding"/>
    <property type="evidence" value="ECO:0007669"/>
    <property type="project" value="UniProtKB-KW"/>
</dbReference>
<comment type="caution">
    <text evidence="9">Lacks conserved residue(s) required for the propagation of feature annotation.</text>
</comment>
<keyword evidence="1 9" id="KW-0808">Transferase</keyword>
<protein>
    <recommendedName>
        <fullName evidence="9">Ribokinase</fullName>
        <shortName evidence="9">RK</shortName>
        <ecNumber evidence="9">2.7.1.15</ecNumber>
    </recommendedName>
</protein>
<dbReference type="HAMAP" id="MF_01987">
    <property type="entry name" value="Ribokinase"/>
    <property type="match status" value="1"/>
</dbReference>
<gene>
    <name evidence="9" type="primary">rbsK</name>
    <name evidence="11" type="ORF">AR1Y2_1683</name>
</gene>
<dbReference type="PANTHER" id="PTHR10584:SF166">
    <property type="entry name" value="RIBOKINASE"/>
    <property type="match status" value="1"/>
</dbReference>
<feature type="binding site" evidence="9">
    <location>
        <position position="278"/>
    </location>
    <ligand>
        <name>K(+)</name>
        <dbReference type="ChEBI" id="CHEBI:29103"/>
    </ligand>
</feature>
<feature type="binding site" evidence="9">
    <location>
        <position position="280"/>
    </location>
    <ligand>
        <name>K(+)</name>
        <dbReference type="ChEBI" id="CHEBI:29103"/>
    </ligand>
</feature>
<reference evidence="11 12" key="1">
    <citation type="submission" date="2019-05" db="EMBL/GenBank/DDBJ databases">
        <title>Complete genome sequencing of Anaerostipes rhamnosivorans.</title>
        <authorList>
            <person name="Bui T.P.N."/>
            <person name="de Vos W.M."/>
        </authorList>
    </citation>
    <scope>NUCLEOTIDE SEQUENCE [LARGE SCALE GENOMIC DNA]</scope>
    <source>
        <strain evidence="11 12">1y2</strain>
    </source>
</reference>
<dbReference type="KEGG" id="arf:AR1Y2_1683"/>
<keyword evidence="4 9" id="KW-0418">Kinase</keyword>
<dbReference type="EC" id="2.7.1.15" evidence="9"/>
<comment type="activity regulation">
    <text evidence="9">Activated by a monovalent cation that binds near, but not in, the active site. The most likely occupant of the site in vivo is potassium. Ion binding induces a conformational change that may alter substrate affinity.</text>
</comment>
<comment type="catalytic activity">
    <reaction evidence="9">
        <text>D-ribose + ATP = D-ribose 5-phosphate + ADP + H(+)</text>
        <dbReference type="Rhea" id="RHEA:13697"/>
        <dbReference type="ChEBI" id="CHEBI:15378"/>
        <dbReference type="ChEBI" id="CHEBI:30616"/>
        <dbReference type="ChEBI" id="CHEBI:47013"/>
        <dbReference type="ChEBI" id="CHEBI:78346"/>
        <dbReference type="ChEBI" id="CHEBI:456216"/>
        <dbReference type="EC" id="2.7.1.15"/>
    </reaction>
</comment>
<evidence type="ECO:0000313" key="11">
    <source>
        <dbReference type="EMBL" id="QCP35137.1"/>
    </source>
</evidence>
<dbReference type="Proteomes" id="UP000298653">
    <property type="component" value="Chromosome"/>
</dbReference>
<keyword evidence="7 9" id="KW-0630">Potassium</keyword>
<feature type="binding site" evidence="9">
    <location>
        <position position="239"/>
    </location>
    <ligand>
        <name>K(+)</name>
        <dbReference type="ChEBI" id="CHEBI:29103"/>
    </ligand>
</feature>
<evidence type="ECO:0000256" key="7">
    <source>
        <dbReference type="ARBA" id="ARBA00022958"/>
    </source>
</evidence>
<keyword evidence="8 9" id="KW-0119">Carbohydrate metabolism</keyword>
<keyword evidence="9" id="KW-0963">Cytoplasm</keyword>
<dbReference type="PANTHER" id="PTHR10584">
    <property type="entry name" value="SUGAR KINASE"/>
    <property type="match status" value="1"/>
</dbReference>
<keyword evidence="3 9" id="KW-0547">Nucleotide-binding</keyword>
<feature type="binding site" evidence="9">
    <location>
        <begin position="38"/>
        <end position="42"/>
    </location>
    <ligand>
        <name>substrate</name>
    </ligand>
</feature>
<feature type="binding site" evidence="9">
    <location>
        <position position="180"/>
    </location>
    <ligand>
        <name>ATP</name>
        <dbReference type="ChEBI" id="CHEBI:30616"/>
    </ligand>
</feature>
<dbReference type="GO" id="GO:0005737">
    <property type="term" value="C:cytoplasm"/>
    <property type="evidence" value="ECO:0007669"/>
    <property type="project" value="UniProtKB-SubCell"/>
</dbReference>
<feature type="binding site" evidence="9">
    <location>
        <position position="275"/>
    </location>
    <ligand>
        <name>K(+)</name>
        <dbReference type="ChEBI" id="CHEBI:29103"/>
    </ligand>
</feature>
<evidence type="ECO:0000259" key="10">
    <source>
        <dbReference type="Pfam" id="PF00294"/>
    </source>
</evidence>
<keyword evidence="6 9" id="KW-0460">Magnesium</keyword>
<dbReference type="PRINTS" id="PR00990">
    <property type="entry name" value="RIBOKINASE"/>
</dbReference>
<feature type="binding site" evidence="9">
    <location>
        <position position="284"/>
    </location>
    <ligand>
        <name>K(+)</name>
        <dbReference type="ChEBI" id="CHEBI:29103"/>
    </ligand>
</feature>
<feature type="binding site" evidence="9">
    <location>
        <begin position="213"/>
        <end position="218"/>
    </location>
    <ligand>
        <name>ATP</name>
        <dbReference type="ChEBI" id="CHEBI:30616"/>
    </ligand>
</feature>
<dbReference type="Pfam" id="PF00294">
    <property type="entry name" value="PfkB"/>
    <property type="match status" value="1"/>
</dbReference>
<dbReference type="InterPro" id="IPR011877">
    <property type="entry name" value="Ribokinase"/>
</dbReference>
<comment type="function">
    <text evidence="9">Catalyzes the phosphorylation of ribose at O-5 in a reaction requiring ATP and magnesium. The resulting D-ribose-5-phosphate can then be used either for sythesis of nucleotides, histidine, and tryptophan, or as a component of the pentose phosphate pathway.</text>
</comment>
<feature type="binding site" evidence="9">
    <location>
        <begin position="10"/>
        <end position="12"/>
    </location>
    <ligand>
        <name>substrate</name>
    </ligand>
</feature>
<feature type="binding site" evidence="9">
    <location>
        <position position="245"/>
    </location>
    <ligand>
        <name>substrate</name>
    </ligand>
</feature>
<proteinExistence type="inferred from homology"/>
<keyword evidence="5 9" id="KW-0067">ATP-binding</keyword>
<feature type="active site" description="Proton acceptor" evidence="9">
    <location>
        <position position="245"/>
    </location>
</feature>
<dbReference type="CDD" id="cd01174">
    <property type="entry name" value="ribokinase"/>
    <property type="match status" value="1"/>
</dbReference>
<dbReference type="GO" id="GO:0019303">
    <property type="term" value="P:D-ribose catabolic process"/>
    <property type="evidence" value="ECO:0007669"/>
    <property type="project" value="UniProtKB-UniRule"/>
</dbReference>
<dbReference type="InterPro" id="IPR002139">
    <property type="entry name" value="Ribo/fructo_kinase"/>
</dbReference>
<dbReference type="InterPro" id="IPR011611">
    <property type="entry name" value="PfkB_dom"/>
</dbReference>
<evidence type="ECO:0000256" key="2">
    <source>
        <dbReference type="ARBA" id="ARBA00022723"/>
    </source>
</evidence>
<sequence length="301" mass="32735">MKILNFGSLNIDYVYGVSHFVEKGETISSDTLQVFAGGKGLNQSIALSRAGADVYHAGVIGTDGSFLGEILCEAEVDTRYLKISQEIRTGNAVIQKDREGDNCIILYGGANQAVTKDQVDMVLEDFQKGDCLILQNEISEIPYLVEKAHDRGMQTVLNPSPMNEKIFEINLDFIDCFILNEVEARALLQSDGDSKDLLKKLNERFPHAEIVLTLGEKGSIYAGAQGMIEQSAYKVDTVDTTAAGDTFTGYYTSSRLMGKTVKESLDMAAKASAIAVSKMGAAPSIPKRDQVLEFAADSFSE</sequence>
<evidence type="ECO:0000256" key="5">
    <source>
        <dbReference type="ARBA" id="ARBA00022840"/>
    </source>
</evidence>
<comment type="pathway">
    <text evidence="9">Carbohydrate metabolism; D-ribose degradation; D-ribose 5-phosphate from beta-D-ribopyranose: step 2/2.</text>
</comment>
<evidence type="ECO:0000256" key="4">
    <source>
        <dbReference type="ARBA" id="ARBA00022777"/>
    </source>
</evidence>
<dbReference type="SUPFAM" id="SSF53613">
    <property type="entry name" value="Ribokinase-like"/>
    <property type="match status" value="1"/>
</dbReference>
<dbReference type="UniPathway" id="UPA00916">
    <property type="reaction ID" value="UER00889"/>
</dbReference>
<accession>A0A4P8IEP8</accession>
<feature type="binding site" evidence="9">
    <location>
        <begin position="244"/>
        <end position="245"/>
    </location>
    <ligand>
        <name>ATP</name>
        <dbReference type="ChEBI" id="CHEBI:30616"/>
    </ligand>
</feature>
<dbReference type="AlphaFoldDB" id="A0A4P8IEP8"/>
<evidence type="ECO:0000256" key="9">
    <source>
        <dbReference type="HAMAP-Rule" id="MF_01987"/>
    </source>
</evidence>
<comment type="subunit">
    <text evidence="9">Homodimer.</text>
</comment>
<dbReference type="EMBL" id="CP040058">
    <property type="protein sequence ID" value="QCP35137.1"/>
    <property type="molecule type" value="Genomic_DNA"/>
</dbReference>
<evidence type="ECO:0000256" key="6">
    <source>
        <dbReference type="ARBA" id="ARBA00022842"/>
    </source>
</evidence>
<comment type="subcellular location">
    <subcellularLocation>
        <location evidence="9">Cytoplasm</location>
    </subcellularLocation>
</comment>
<feature type="domain" description="Carbohydrate kinase PfkB" evidence="10">
    <location>
        <begin position="3"/>
        <end position="287"/>
    </location>
</feature>
<feature type="binding site" evidence="9">
    <location>
        <position position="241"/>
    </location>
    <ligand>
        <name>K(+)</name>
        <dbReference type="ChEBI" id="CHEBI:29103"/>
    </ligand>
</feature>
<evidence type="ECO:0000256" key="1">
    <source>
        <dbReference type="ARBA" id="ARBA00022679"/>
    </source>
</evidence>
<evidence type="ECO:0000313" key="12">
    <source>
        <dbReference type="Proteomes" id="UP000298653"/>
    </source>
</evidence>
<dbReference type="RefSeq" id="WP_137328557.1">
    <property type="nucleotide sequence ID" value="NZ_CP040058.1"/>
</dbReference>
<dbReference type="Gene3D" id="3.40.1190.20">
    <property type="match status" value="1"/>
</dbReference>
<evidence type="ECO:0000256" key="8">
    <source>
        <dbReference type="ARBA" id="ARBA00023277"/>
    </source>
</evidence>
<comment type="cofactor">
    <cofactor evidence="9">
        <name>Mg(2+)</name>
        <dbReference type="ChEBI" id="CHEBI:18420"/>
    </cofactor>
    <text evidence="9">Requires a divalent cation, most likely magnesium in vivo, as an electrophilic catalyst to aid phosphoryl group transfer. It is the chelate of the metal and the nucleotide that is the actual substrate.</text>
</comment>
<dbReference type="OrthoDB" id="9775849at2"/>
<dbReference type="InterPro" id="IPR029056">
    <property type="entry name" value="Ribokinase-like"/>
</dbReference>
<keyword evidence="2 9" id="KW-0479">Metal-binding</keyword>
<dbReference type="GO" id="GO:0005524">
    <property type="term" value="F:ATP binding"/>
    <property type="evidence" value="ECO:0007669"/>
    <property type="project" value="UniProtKB-UniRule"/>
</dbReference>
<feature type="binding site" evidence="9">
    <location>
        <position position="137"/>
    </location>
    <ligand>
        <name>substrate</name>
    </ligand>
</feature>
<comment type="similarity">
    <text evidence="9">Belongs to the carbohydrate kinase PfkB family. Ribokinase subfamily.</text>
</comment>
<organism evidence="11 12">
    <name type="scientific">Anaerostipes rhamnosivorans</name>
    <dbReference type="NCBI Taxonomy" id="1229621"/>
    <lineage>
        <taxon>Bacteria</taxon>
        <taxon>Bacillati</taxon>
        <taxon>Bacillota</taxon>
        <taxon>Clostridia</taxon>
        <taxon>Lachnospirales</taxon>
        <taxon>Lachnospiraceae</taxon>
        <taxon>Anaerostipes</taxon>
    </lineage>
</organism>